<dbReference type="InterPro" id="IPR002192">
    <property type="entry name" value="PPDK_AMP/ATP-bd"/>
</dbReference>
<dbReference type="InterPro" id="IPR040442">
    <property type="entry name" value="Pyrv_kinase-like_dom_sf"/>
</dbReference>
<dbReference type="GO" id="GO:0050242">
    <property type="term" value="F:pyruvate, phosphate dikinase activity"/>
    <property type="evidence" value="ECO:0007669"/>
    <property type="project" value="UniProtKB-EC"/>
</dbReference>
<feature type="domain" description="PEP-utilising enzyme C-terminal" evidence="17">
    <location>
        <begin position="514"/>
        <end position="863"/>
    </location>
</feature>
<comment type="similarity">
    <text evidence="2">Belongs to the PEP-utilizing enzyme family.</text>
</comment>
<dbReference type="InterPro" id="IPR036637">
    <property type="entry name" value="Phosphohistidine_dom_sf"/>
</dbReference>
<dbReference type="PROSITE" id="PS00370">
    <property type="entry name" value="PEP_ENZYMES_PHOS_SITE"/>
    <property type="match status" value="1"/>
</dbReference>
<dbReference type="Pfam" id="PF01326">
    <property type="entry name" value="PPDK_N"/>
    <property type="match status" value="2"/>
</dbReference>
<feature type="binding site" evidence="13">
    <location>
        <position position="761"/>
    </location>
    <ligand>
        <name>substrate</name>
    </ligand>
</feature>
<comment type="cofactor">
    <cofactor evidence="1 14">
        <name>Mg(2+)</name>
        <dbReference type="ChEBI" id="CHEBI:18420"/>
    </cofactor>
</comment>
<evidence type="ECO:0000256" key="5">
    <source>
        <dbReference type="ARBA" id="ARBA00022679"/>
    </source>
</evidence>
<gene>
    <name evidence="18" type="ORF">DRP53_08500</name>
</gene>
<evidence type="ECO:0000256" key="4">
    <source>
        <dbReference type="ARBA" id="ARBA00020138"/>
    </source>
</evidence>
<feature type="binding site" evidence="13">
    <location>
        <position position="763"/>
    </location>
    <ligand>
        <name>substrate</name>
    </ligand>
</feature>
<keyword evidence="18" id="KW-0670">Pyruvate</keyword>
<evidence type="ECO:0000256" key="7">
    <source>
        <dbReference type="ARBA" id="ARBA00022741"/>
    </source>
</evidence>
<dbReference type="EMBL" id="QNBE01000091">
    <property type="protein sequence ID" value="RKX69332.1"/>
    <property type="molecule type" value="Genomic_DNA"/>
</dbReference>
<evidence type="ECO:0000256" key="10">
    <source>
        <dbReference type="ARBA" id="ARBA00022842"/>
    </source>
</evidence>
<dbReference type="InterPro" id="IPR013815">
    <property type="entry name" value="ATP_grasp_subdomain_1"/>
</dbReference>
<feature type="domain" description="Pyruvate phosphate dikinase AMP/ATP-binding" evidence="16">
    <location>
        <begin position="57"/>
        <end position="289"/>
    </location>
</feature>
<comment type="caution">
    <text evidence="18">The sequence shown here is derived from an EMBL/GenBank/DDBJ whole genome shotgun (WGS) entry which is preliminary data.</text>
</comment>
<feature type="domain" description="PEP-utilising enzyme mobile" evidence="15">
    <location>
        <begin position="418"/>
        <end position="498"/>
    </location>
</feature>
<dbReference type="InterPro" id="IPR000121">
    <property type="entry name" value="PEP_util_C"/>
</dbReference>
<keyword evidence="9" id="KW-0067">ATP-binding</keyword>
<dbReference type="SUPFAM" id="SSF56059">
    <property type="entry name" value="Glutathione synthetase ATP-binding domain-like"/>
    <property type="match status" value="1"/>
</dbReference>
<evidence type="ECO:0000256" key="9">
    <source>
        <dbReference type="ARBA" id="ARBA00022840"/>
    </source>
</evidence>
<feature type="binding site" evidence="13">
    <location>
        <position position="612"/>
    </location>
    <ligand>
        <name>substrate</name>
    </ligand>
</feature>
<keyword evidence="6 14" id="KW-0479">Metal-binding</keyword>
<dbReference type="InterPro" id="IPR015813">
    <property type="entry name" value="Pyrv/PenolPyrv_kinase-like_dom"/>
</dbReference>
<evidence type="ECO:0000259" key="15">
    <source>
        <dbReference type="Pfam" id="PF00391"/>
    </source>
</evidence>
<keyword evidence="5 18" id="KW-0808">Transferase</keyword>
<feature type="domain" description="Pyruvate phosphate dikinase AMP/ATP-binding" evidence="16">
    <location>
        <begin position="298"/>
        <end position="354"/>
    </location>
</feature>
<organism evidence="18 19">
    <name type="scientific">candidate division WOR-3 bacterium</name>
    <dbReference type="NCBI Taxonomy" id="2052148"/>
    <lineage>
        <taxon>Bacteria</taxon>
        <taxon>Bacteria division WOR-3</taxon>
    </lineage>
</organism>
<keyword evidence="7" id="KW-0547">Nucleotide-binding</keyword>
<dbReference type="NCBIfam" id="TIGR01828">
    <property type="entry name" value="pyru_phos_dikin"/>
    <property type="match status" value="1"/>
</dbReference>
<evidence type="ECO:0000256" key="11">
    <source>
        <dbReference type="ARBA" id="ARBA00032883"/>
    </source>
</evidence>
<evidence type="ECO:0000256" key="6">
    <source>
        <dbReference type="ARBA" id="ARBA00022723"/>
    </source>
</evidence>
<feature type="binding site" evidence="13">
    <location>
        <position position="760"/>
    </location>
    <ligand>
        <name>substrate</name>
    </ligand>
</feature>
<reference evidence="18 19" key="1">
    <citation type="submission" date="2018-06" db="EMBL/GenBank/DDBJ databases">
        <title>Extensive metabolic versatility and redundancy in microbially diverse, dynamic hydrothermal sediments.</title>
        <authorList>
            <person name="Dombrowski N."/>
            <person name="Teske A."/>
            <person name="Baker B.J."/>
        </authorList>
    </citation>
    <scope>NUCLEOTIDE SEQUENCE [LARGE SCALE GENOMIC DNA]</scope>
    <source>
        <strain evidence="18">B36_G15</strain>
    </source>
</reference>
<evidence type="ECO:0000259" key="17">
    <source>
        <dbReference type="Pfam" id="PF02896"/>
    </source>
</evidence>
<evidence type="ECO:0000256" key="2">
    <source>
        <dbReference type="ARBA" id="ARBA00007837"/>
    </source>
</evidence>
<feature type="binding site" evidence="13">
    <location>
        <position position="739"/>
    </location>
    <ligand>
        <name>substrate</name>
    </ligand>
</feature>
<evidence type="ECO:0000313" key="18">
    <source>
        <dbReference type="EMBL" id="RKX69332.1"/>
    </source>
</evidence>
<protein>
    <recommendedName>
        <fullName evidence="4">Pyruvate, phosphate dikinase</fullName>
        <ecNumber evidence="3">2.7.9.1</ecNumber>
    </recommendedName>
    <alternativeName>
        <fullName evidence="11">Pyruvate, orthophosphate dikinase</fullName>
    </alternativeName>
</protein>
<dbReference type="Proteomes" id="UP000268469">
    <property type="component" value="Unassembled WGS sequence"/>
</dbReference>
<dbReference type="EC" id="2.7.9.1" evidence="3"/>
<dbReference type="InterPro" id="IPR008279">
    <property type="entry name" value="PEP-util_enz_mobile_dom"/>
</dbReference>
<accession>A0A660SFK1</accession>
<dbReference type="Gene3D" id="3.50.30.10">
    <property type="entry name" value="Phosphohistidine domain"/>
    <property type="match status" value="1"/>
</dbReference>
<dbReference type="PANTHER" id="PTHR22931:SF9">
    <property type="entry name" value="PYRUVATE, PHOSPHATE DIKINASE 1, CHLOROPLASTIC"/>
    <property type="match status" value="1"/>
</dbReference>
<proteinExistence type="inferred from homology"/>
<dbReference type="PIRSF" id="PIRSF000853">
    <property type="entry name" value="PPDK"/>
    <property type="match status" value="1"/>
</dbReference>
<feature type="binding site" evidence="13">
    <location>
        <position position="556"/>
    </location>
    <ligand>
        <name>substrate</name>
    </ligand>
</feature>
<name>A0A660SFK1_UNCW3</name>
<dbReference type="NCBIfam" id="NF004531">
    <property type="entry name" value="PRK05878.1"/>
    <property type="match status" value="1"/>
</dbReference>
<dbReference type="Pfam" id="PF02896">
    <property type="entry name" value="PEP-utilizers_C"/>
    <property type="match status" value="1"/>
</dbReference>
<dbReference type="InterPro" id="IPR010121">
    <property type="entry name" value="Pyruvate_phosphate_dikinase"/>
</dbReference>
<dbReference type="Pfam" id="PF00391">
    <property type="entry name" value="PEP-utilizers"/>
    <property type="match status" value="1"/>
</dbReference>
<feature type="binding site" evidence="14">
    <location>
        <position position="763"/>
    </location>
    <ligand>
        <name>Mg(2+)</name>
        <dbReference type="ChEBI" id="CHEBI:18420"/>
    </ligand>
</feature>
<evidence type="ECO:0000256" key="13">
    <source>
        <dbReference type="PIRSR" id="PIRSR000853-2"/>
    </source>
</evidence>
<dbReference type="SUPFAM" id="SSF52009">
    <property type="entry name" value="Phosphohistidine domain"/>
    <property type="match status" value="1"/>
</dbReference>
<dbReference type="Gene3D" id="3.20.20.60">
    <property type="entry name" value="Phosphoenolpyruvate-binding domains"/>
    <property type="match status" value="1"/>
</dbReference>
<dbReference type="PANTHER" id="PTHR22931">
    <property type="entry name" value="PHOSPHOENOLPYRUVATE DIKINASE-RELATED"/>
    <property type="match status" value="1"/>
</dbReference>
<dbReference type="AlphaFoldDB" id="A0A660SFK1"/>
<feature type="binding site" evidence="14">
    <location>
        <position position="739"/>
    </location>
    <ligand>
        <name>Mg(2+)</name>
        <dbReference type="ChEBI" id="CHEBI:18420"/>
    </ligand>
</feature>
<dbReference type="InterPro" id="IPR018274">
    <property type="entry name" value="PEP_util_AS"/>
</dbReference>
<dbReference type="Gene3D" id="3.30.1490.20">
    <property type="entry name" value="ATP-grasp fold, A domain"/>
    <property type="match status" value="1"/>
</dbReference>
<dbReference type="Gene3D" id="3.30.470.20">
    <property type="entry name" value="ATP-grasp fold, B domain"/>
    <property type="match status" value="1"/>
</dbReference>
<evidence type="ECO:0000256" key="14">
    <source>
        <dbReference type="PIRSR" id="PIRSR000853-3"/>
    </source>
</evidence>
<evidence type="ECO:0000256" key="1">
    <source>
        <dbReference type="ARBA" id="ARBA00001946"/>
    </source>
</evidence>
<sequence length="871" mass="97383">MAKRYVYNFGGKRADGSAKKKDILGGKGANLAEMTNLGVPVPPGFTISSELCLDYIRRGRLPKSVLAEVKKAIRRLERLTGRRFGDPENPLLVSVRSGARVSMPGMMDTILNLGLNDRSVKGLIAKTGDKRFALDCYRRLIQMYCDVVLGIPRSKFEAIIDARKKEKGVKFDIDLSGDDWEEIIRRFRRIGQGFPQDPEEQLMGAIGAVFKSWNTPRAIEYRRIYDIPEDWGTAVNVQTMVFGNTGPKSATGVVFTRDPATGEKKIYGEFLPNAQGEDVVAGIRTPQKIDDLKRILPDAYKELVKILKKLERHYRDVQDVEFTIEEGKLWILQTRVGKRTARAAIKIAVDMAKEGLITKKEAVLRITPQDIDQLLHPMIDPSQKRTPIASGLPASPGAAVGAIVFEAEDAIKLGRSRPVILVRDETSADDVGGMKVAQGFLTARGGMTSHAAVVARGMGKPCIVGCDAIKIDYKKRVFSVDGRVFHEGDVITIDGTEGKVFEGRLKLIEPRMTKEAQTLLKWADRFRRLKVRTNADTGPDAKVAREFGAEGIGLCRTEHMFFAKDRIQAMREMIIAKDEKGRKRALEKLLPMQKEDFKAIFRVMDGLPVTIRTLDPPLHEFLPREREGIEALAREMGIKSDELELIVNSLAEANPMLGHRGCRLGITYPEITEMQARAIIEAACEVTKEGVKVLPEIMIPVVAELNEFKNQKEIVVRIAEETMKRYGVRIRYLVGTMIEIPRAAITADQIATEAEFFSYGTNDLTQTGFGFSRDDIAKFLPYYLERKILPHDPFQSLDIPGIGFLVELGVKRGRKTRRNLKIGICGEHGGDPRSIEFCHRIGLDYVSCSPYRVPIARLAAAHAALRSRQRR</sequence>
<evidence type="ECO:0000256" key="3">
    <source>
        <dbReference type="ARBA" id="ARBA00011994"/>
    </source>
</evidence>
<dbReference type="Gene3D" id="1.20.80.30">
    <property type="match status" value="1"/>
</dbReference>
<keyword evidence="8 18" id="KW-0418">Kinase</keyword>
<dbReference type="GO" id="GO:0005524">
    <property type="term" value="F:ATP binding"/>
    <property type="evidence" value="ECO:0007669"/>
    <property type="project" value="UniProtKB-KW"/>
</dbReference>
<feature type="active site" description="Tele-phosphohistidine intermediate" evidence="12">
    <location>
        <position position="450"/>
    </location>
</feature>
<dbReference type="GO" id="GO:0016301">
    <property type="term" value="F:kinase activity"/>
    <property type="evidence" value="ECO:0007669"/>
    <property type="project" value="UniProtKB-KW"/>
</dbReference>
<evidence type="ECO:0000256" key="8">
    <source>
        <dbReference type="ARBA" id="ARBA00022777"/>
    </source>
</evidence>
<evidence type="ECO:0000313" key="19">
    <source>
        <dbReference type="Proteomes" id="UP000268469"/>
    </source>
</evidence>
<evidence type="ECO:0000256" key="12">
    <source>
        <dbReference type="PIRSR" id="PIRSR000853-1"/>
    </source>
</evidence>
<evidence type="ECO:0000259" key="16">
    <source>
        <dbReference type="Pfam" id="PF01326"/>
    </source>
</evidence>
<dbReference type="GO" id="GO:0046872">
    <property type="term" value="F:metal ion binding"/>
    <property type="evidence" value="ECO:0007669"/>
    <property type="project" value="UniProtKB-KW"/>
</dbReference>
<dbReference type="Gene3D" id="1.10.189.10">
    <property type="entry name" value="Pyruvate Phosphate Dikinase, domain 2"/>
    <property type="match status" value="1"/>
</dbReference>
<feature type="active site" description="Proton donor" evidence="12">
    <location>
        <position position="825"/>
    </location>
</feature>
<keyword evidence="10 14" id="KW-0460">Magnesium</keyword>
<feature type="binding site" evidence="13">
    <location>
        <position position="762"/>
    </location>
    <ligand>
        <name>substrate</name>
    </ligand>
</feature>
<dbReference type="SUPFAM" id="SSF51621">
    <property type="entry name" value="Phosphoenolpyruvate/pyruvate domain"/>
    <property type="match status" value="1"/>
</dbReference>